<dbReference type="STRING" id="376489.A5892_13465"/>
<organism evidence="1 2">
    <name type="scientific">Halotalea alkalilenta</name>
    <dbReference type="NCBI Taxonomy" id="376489"/>
    <lineage>
        <taxon>Bacteria</taxon>
        <taxon>Pseudomonadati</taxon>
        <taxon>Pseudomonadota</taxon>
        <taxon>Gammaproteobacteria</taxon>
        <taxon>Oceanospirillales</taxon>
        <taxon>Halomonadaceae</taxon>
        <taxon>Halotalea</taxon>
    </lineage>
</organism>
<name>A0A172YKI8_9GAMM</name>
<accession>A0A172YKI8</accession>
<sequence>MLTERAKKWPQRWLEEGLEKGLAKGREQGRESALIATALSMISRTEMDDATIADLVGLPAEQVRALREQRRG</sequence>
<proteinExistence type="predicted"/>
<gene>
    <name evidence="1" type="ORF">A5892_13465</name>
</gene>
<protein>
    <recommendedName>
        <fullName evidence="3">Transposase</fullName>
    </recommendedName>
</protein>
<evidence type="ECO:0008006" key="3">
    <source>
        <dbReference type="Google" id="ProtNLM"/>
    </source>
</evidence>
<evidence type="ECO:0000313" key="1">
    <source>
        <dbReference type="EMBL" id="ANF59672.1"/>
    </source>
</evidence>
<reference evidence="1 2" key="1">
    <citation type="submission" date="2016-04" db="EMBL/GenBank/DDBJ databases">
        <title>Complete Genome Sequence of Halotalea alkalilenta IHB B 13600.</title>
        <authorList>
            <person name="Swarnkar M.K."/>
            <person name="Sharma A."/>
            <person name="Kaushal K."/>
            <person name="Soni R."/>
            <person name="Rana S."/>
            <person name="Singh A.K."/>
            <person name="Gulati A."/>
        </authorList>
    </citation>
    <scope>NUCLEOTIDE SEQUENCE [LARGE SCALE GENOMIC DNA]</scope>
    <source>
        <strain evidence="1 2">IHB B 13600</strain>
    </source>
</reference>
<dbReference type="AlphaFoldDB" id="A0A172YKI8"/>
<dbReference type="EMBL" id="CP015243">
    <property type="protein sequence ID" value="ANF59672.1"/>
    <property type="molecule type" value="Genomic_DNA"/>
</dbReference>
<evidence type="ECO:0000313" key="2">
    <source>
        <dbReference type="Proteomes" id="UP000077875"/>
    </source>
</evidence>
<dbReference type="KEGG" id="haa:A5892_13465"/>
<dbReference type="Proteomes" id="UP000077875">
    <property type="component" value="Chromosome"/>
</dbReference>
<keyword evidence="2" id="KW-1185">Reference proteome</keyword>